<dbReference type="PANTHER" id="PTHR46310:SF7">
    <property type="entry name" value="AMIDASE 1"/>
    <property type="match status" value="1"/>
</dbReference>
<sequence>MPQRGGGANASVPVHLPEGVAAPAGLVEAALAYEAALMADDLATLESAFAPGPDTLRGDEGGLLVGRDVISRFRGARGGAPKRAIEALHVRPIDDDHAWLAAVTAPAAGGRGLVSQLWERQHGAWRITAAHVSAPPRAIDPRVWRVVGDPLLPPTEAGPLDGHTVAVKDVFAVEGFALGAGVPAYLDEGAPHARSAASLRALQAAGASVRGIARTDQFAYSIAGRNAAYGTPPNPAVPGAISGGSSSGPASAVAMGHASIGLGTDTAGSIRIPASYQGLWGLRTTHGAVSTDGVLPLAPSFDTVGWLTRDRATLEATAVASLDEAAQVGLGDRFVTARALISSASPGVAAAFVAYLEAWDREVTAIDDDSLSDVALDGVQTAFRTMQAFEAWAAHGAWVAAHPGALGADVASRFEWASTITPAAAAAARAALERARCALDAALGDAVLVLPSAASVAPALDAAGDEIEAVRAATLRMTAVAGATGRPALSVPGLTVDGAPVGVCFVGPRGGDLALVRAADEWMPRAKRH</sequence>
<dbReference type="Proteomes" id="UP000275048">
    <property type="component" value="Unassembled WGS sequence"/>
</dbReference>
<protein>
    <submittedName>
        <fullName evidence="2">DUF3225 domain-containing protein</fullName>
    </submittedName>
</protein>
<dbReference type="PROSITE" id="PS00571">
    <property type="entry name" value="AMIDASES"/>
    <property type="match status" value="1"/>
</dbReference>
<dbReference type="PANTHER" id="PTHR46310">
    <property type="entry name" value="AMIDASE 1"/>
    <property type="match status" value="1"/>
</dbReference>
<keyword evidence="3" id="KW-1185">Reference proteome</keyword>
<dbReference type="Pfam" id="PF11533">
    <property type="entry name" value="AtzH-like"/>
    <property type="match status" value="1"/>
</dbReference>
<name>A0A3M8ABU3_9MICO</name>
<dbReference type="InterPro" id="IPR032710">
    <property type="entry name" value="NTF2-like_dom_sf"/>
</dbReference>
<evidence type="ECO:0000313" key="3">
    <source>
        <dbReference type="Proteomes" id="UP000275048"/>
    </source>
</evidence>
<dbReference type="InterPro" id="IPR023631">
    <property type="entry name" value="Amidase_dom"/>
</dbReference>
<comment type="caution">
    <text evidence="2">The sequence shown here is derived from an EMBL/GenBank/DDBJ whole genome shotgun (WGS) entry which is preliminary data.</text>
</comment>
<dbReference type="InterPro" id="IPR024507">
    <property type="entry name" value="AtzH-like"/>
</dbReference>
<dbReference type="InterPro" id="IPR036928">
    <property type="entry name" value="AS_sf"/>
</dbReference>
<feature type="domain" description="Amidase" evidence="1">
    <location>
        <begin position="156"/>
        <end position="310"/>
    </location>
</feature>
<evidence type="ECO:0000313" key="2">
    <source>
        <dbReference type="EMBL" id="RNB48594.1"/>
    </source>
</evidence>
<dbReference type="AlphaFoldDB" id="A0A3M8ABU3"/>
<dbReference type="OrthoDB" id="182039at2"/>
<dbReference type="Gene3D" id="3.90.1300.10">
    <property type="entry name" value="Amidase signature (AS) domain"/>
    <property type="match status" value="1"/>
</dbReference>
<evidence type="ECO:0000259" key="1">
    <source>
        <dbReference type="Pfam" id="PF01425"/>
    </source>
</evidence>
<gene>
    <name evidence="2" type="ORF">EDM22_10805</name>
</gene>
<dbReference type="SUPFAM" id="SSF54427">
    <property type="entry name" value="NTF2-like"/>
    <property type="match status" value="1"/>
</dbReference>
<proteinExistence type="predicted"/>
<dbReference type="InterPro" id="IPR020556">
    <property type="entry name" value="Amidase_CS"/>
</dbReference>
<accession>A0A3M8ABU3</accession>
<organism evidence="2 3">
    <name type="scientific">Agromyces tardus</name>
    <dbReference type="NCBI Taxonomy" id="2583849"/>
    <lineage>
        <taxon>Bacteria</taxon>
        <taxon>Bacillati</taxon>
        <taxon>Actinomycetota</taxon>
        <taxon>Actinomycetes</taxon>
        <taxon>Micrococcales</taxon>
        <taxon>Microbacteriaceae</taxon>
        <taxon>Agromyces</taxon>
    </lineage>
</organism>
<dbReference type="EMBL" id="RHHB01000019">
    <property type="protein sequence ID" value="RNB48594.1"/>
    <property type="molecule type" value="Genomic_DNA"/>
</dbReference>
<dbReference type="SUPFAM" id="SSF75304">
    <property type="entry name" value="Amidase signature (AS) enzymes"/>
    <property type="match status" value="1"/>
</dbReference>
<reference evidence="2 3" key="1">
    <citation type="submission" date="2018-10" db="EMBL/GenBank/DDBJ databases">
        <title>Isolation, diversity and antibacterial activity of antinobacteria from the wheat rhizosphere soil.</title>
        <authorList>
            <person name="Sun T."/>
        </authorList>
    </citation>
    <scope>NUCLEOTIDE SEQUENCE [LARGE SCALE GENOMIC DNA]</scope>
    <source>
        <strain evidence="2 3">SJ-23</strain>
    </source>
</reference>
<dbReference type="Gene3D" id="3.10.450.50">
    <property type="match status" value="1"/>
</dbReference>
<dbReference type="Pfam" id="PF01425">
    <property type="entry name" value="Amidase"/>
    <property type="match status" value="1"/>
</dbReference>